<keyword evidence="1" id="KW-1133">Transmembrane helix</keyword>
<keyword evidence="1" id="KW-0472">Membrane</keyword>
<dbReference type="eggNOG" id="COG4200">
    <property type="taxonomic scope" value="Bacteria"/>
</dbReference>
<keyword evidence="3" id="KW-1185">Reference proteome</keyword>
<name>X0PCV5_9LACO</name>
<evidence type="ECO:0000313" key="2">
    <source>
        <dbReference type="EMBL" id="KRM33188.1"/>
    </source>
</evidence>
<keyword evidence="1" id="KW-0812">Transmembrane</keyword>
<evidence type="ECO:0000313" key="3">
    <source>
        <dbReference type="Proteomes" id="UP000051236"/>
    </source>
</evidence>
<dbReference type="STRING" id="1423734.FC83_GL003271"/>
<reference evidence="2 3" key="1">
    <citation type="journal article" date="2015" name="Genome Announc.">
        <title>Expanding the biotechnology potential of lactobacilli through comparative genomics of 213 strains and associated genera.</title>
        <authorList>
            <person name="Sun Z."/>
            <person name="Harris H.M."/>
            <person name="McCann A."/>
            <person name="Guo C."/>
            <person name="Argimon S."/>
            <person name="Zhang W."/>
            <person name="Yang X."/>
            <person name="Jeffery I.B."/>
            <person name="Cooney J.C."/>
            <person name="Kagawa T.F."/>
            <person name="Liu W."/>
            <person name="Song Y."/>
            <person name="Salvetti E."/>
            <person name="Wrobel A."/>
            <person name="Rasinkangas P."/>
            <person name="Parkhill J."/>
            <person name="Rea M.C."/>
            <person name="O'Sullivan O."/>
            <person name="Ritari J."/>
            <person name="Douillard F.P."/>
            <person name="Paul Ross R."/>
            <person name="Yang R."/>
            <person name="Briner A.E."/>
            <person name="Felis G.E."/>
            <person name="de Vos W.M."/>
            <person name="Barrangou R."/>
            <person name="Klaenhammer T.R."/>
            <person name="Caufield P.W."/>
            <person name="Cui Y."/>
            <person name="Zhang H."/>
            <person name="O'Toole P.W."/>
        </authorList>
    </citation>
    <scope>NUCLEOTIDE SEQUENCE [LARGE SCALE GENOMIC DNA]</scope>
    <source>
        <strain evidence="2 3">DSM 18527</strain>
    </source>
</reference>
<feature type="transmembrane region" description="Helical" evidence="1">
    <location>
        <begin position="96"/>
        <end position="121"/>
    </location>
</feature>
<feature type="transmembrane region" description="Helical" evidence="1">
    <location>
        <begin position="57"/>
        <end position="75"/>
    </location>
</feature>
<organism evidence="2 3">
    <name type="scientific">Agrilactobacillus composti DSM 18527 = JCM 14202</name>
    <dbReference type="NCBI Taxonomy" id="1423734"/>
    <lineage>
        <taxon>Bacteria</taxon>
        <taxon>Bacillati</taxon>
        <taxon>Bacillota</taxon>
        <taxon>Bacilli</taxon>
        <taxon>Lactobacillales</taxon>
        <taxon>Lactobacillaceae</taxon>
        <taxon>Agrilactobacillus</taxon>
    </lineage>
</organism>
<dbReference type="Proteomes" id="UP000051236">
    <property type="component" value="Unassembled WGS sequence"/>
</dbReference>
<feature type="transmembrane region" description="Helical" evidence="1">
    <location>
        <begin position="133"/>
        <end position="158"/>
    </location>
</feature>
<feature type="transmembrane region" description="Helical" evidence="1">
    <location>
        <begin position="165"/>
        <end position="185"/>
    </location>
</feature>
<dbReference type="Pfam" id="PF12730">
    <property type="entry name" value="ABC2_membrane_4"/>
    <property type="match status" value="1"/>
</dbReference>
<dbReference type="AlphaFoldDB" id="X0PCV5"/>
<protein>
    <submittedName>
        <fullName evidence="2">Membrane protein</fullName>
    </submittedName>
</protein>
<dbReference type="EMBL" id="AZGA01000057">
    <property type="protein sequence ID" value="KRM33188.1"/>
    <property type="molecule type" value="Genomic_DNA"/>
</dbReference>
<accession>X0PCV5</accession>
<gene>
    <name evidence="2" type="ORF">FC83_GL003271</name>
</gene>
<feature type="transmembrane region" description="Helical" evidence="1">
    <location>
        <begin position="16"/>
        <end position="37"/>
    </location>
</feature>
<dbReference type="RefSeq" id="WP_035450794.1">
    <property type="nucleotide sequence ID" value="NZ_AZGA01000057.1"/>
</dbReference>
<proteinExistence type="predicted"/>
<dbReference type="OrthoDB" id="3190532at2"/>
<dbReference type="PATRIC" id="fig|1423734.3.peg.3323"/>
<comment type="caution">
    <text evidence="2">The sequence shown here is derived from an EMBL/GenBank/DDBJ whole genome shotgun (WGS) entry which is preliminary data.</text>
</comment>
<feature type="transmembrane region" description="Helical" evidence="1">
    <location>
        <begin position="217"/>
        <end position="239"/>
    </location>
</feature>
<sequence>MKYIRSEFAKNKRRNFWFAIIGLFVFSLLWGGVTANIQLMRHGQQIVATMIFNMSTIDNFIFPFLIALLTVRLVQPEHDYRMLQVLMTNGERPWDLFLAKFAVTSIVLLGGELLQIAMIIMMSLAKSGELHDFGVIGMFFLSIFIGGSVITLVQLALVFYLSRPIIPLCLGLAGSFLSLVTSGFLPKSLSMFIPWQYISVLNPFFLQGKGYHYTNLWPIYLVLVLAIGCVLLILIRYVMKIKERVVL</sequence>
<evidence type="ECO:0000256" key="1">
    <source>
        <dbReference type="SAM" id="Phobius"/>
    </source>
</evidence>